<dbReference type="InterPro" id="IPR039426">
    <property type="entry name" value="TonB-dep_rcpt-like"/>
</dbReference>
<dbReference type="InterPro" id="IPR023997">
    <property type="entry name" value="TonB-dep_OMP_SusC/RagA_CS"/>
</dbReference>
<evidence type="ECO:0000313" key="11">
    <source>
        <dbReference type="Proteomes" id="UP000321532"/>
    </source>
</evidence>
<dbReference type="Proteomes" id="UP000321532">
    <property type="component" value="Unassembled WGS sequence"/>
</dbReference>
<evidence type="ECO:0000256" key="2">
    <source>
        <dbReference type="ARBA" id="ARBA00022448"/>
    </source>
</evidence>
<dbReference type="Gene3D" id="2.40.170.20">
    <property type="entry name" value="TonB-dependent receptor, beta-barrel domain"/>
    <property type="match status" value="1"/>
</dbReference>
<evidence type="ECO:0000256" key="3">
    <source>
        <dbReference type="ARBA" id="ARBA00022452"/>
    </source>
</evidence>
<dbReference type="Gene3D" id="2.60.40.1120">
    <property type="entry name" value="Carboxypeptidase-like, regulatory domain"/>
    <property type="match status" value="1"/>
</dbReference>
<dbReference type="Pfam" id="PF07715">
    <property type="entry name" value="Plug"/>
    <property type="match status" value="1"/>
</dbReference>
<dbReference type="InterPro" id="IPR011662">
    <property type="entry name" value="Secretin/TonB_short_N"/>
</dbReference>
<comment type="caution">
    <text evidence="10">The sequence shown here is derived from an EMBL/GenBank/DDBJ whole genome shotgun (WGS) entry which is preliminary data.</text>
</comment>
<evidence type="ECO:0000256" key="4">
    <source>
        <dbReference type="ARBA" id="ARBA00022692"/>
    </source>
</evidence>
<sequence>MNINLNSYPDIGKIMKVTLTQLLAIVLFASLVQASDIKAQAILNKSVSLNISNTSLSTVLAQIEKQTAVKFVYSREFINSDKLVSIKTNNKNLRKVLDDLLKPLNITYEVVNGQISLRRKLVIPATSEAVNSEVLNTATPQDSPITGRVSDEKGEPLPGVTVVLKGSNSGTTTGPNGTYALTMPQATGTLIFSYIGFITREVAVSAGQTTVNVTLQVDAKNLEEVVVVGYGTQKKENLTGAVSTINSKEIESRPVSSVAMALQGLSPGLAITRATGQPGDEGVGLQIRGATSANGNVEPLLVVDGVSSPGVTLQTLNPNDIASITVLKDAAAAAIYGAQAAGGVILVTSKKGAAGKTIFEYSSIVGADWALNVPERMSTWEELENNNLARLNSGAAAAHSAETIQILKEGTMEYRINPNDTTRYQYFGSKSIVDQMLRKYSMMQTHNISARGGTEKLNFLVSMGFYDKQGVFKVGPDKNERYNARLNLGTQLTKHLSLDTRLTYTLQKQEAPSVSTNGNGLLLYNIYRYSSINPLLTPDGRYNTTSGATAYAIMDAGGYNNYNRNFFDGVFTARVADVVKGLEIRGIYGVQYRRGDRDLFRRTVQRWYRTAPGDIINPSNSYNVTQDLTQNNNLQFLVDYNYELGTNHKFHILGGYQWEDSRFEELSTGVTAMVSNDLPALGLGDETTKTNNQRINTYAFQSYFGRFNYSFADKYLFEGTLRVDESSRLAPGLRTKVFPSLSAGWNLHRESWFSLPVISELKFRGSWGTLGAASGIGLYDYLALMSRNANLVLGSPEVKTTYFAQTVVPSANLSWETIETSNAGIDLGFFQNKIQASFDYYIKYNRNMLTAVQLPATFGTGTPRINNGELKSWGWETELRYRDKIGENLLFSVALNVSDNQNELINFSGRRVISAGTVGTLEGYPINSIWGYKTDGYFATNDEVKTWAFQDSRTAAGDVKYLDLNGDKRITVGSGSVEDHGDLVYQGTTQPRYLFGVNLNTQWKNFDFTAFFQGVGKRNFLPTRQALDGNIATFYQALAIHRDYWTPENPDALFPRPFINATHNFLTSDKWILDGSYIRLKNIQLGYTLPQLLVSKVKIARARIYFTGQDLLTFSGLGKFQGYFDPEQRDGVAADYPFFATGALGINITF</sequence>
<reference evidence="10 11" key="1">
    <citation type="submission" date="2019-07" db="EMBL/GenBank/DDBJ databases">
        <title>Whole genome shotgun sequence of Adhaeribacter aerolatus NBRC 106133.</title>
        <authorList>
            <person name="Hosoyama A."/>
            <person name="Uohara A."/>
            <person name="Ohji S."/>
            <person name="Ichikawa N."/>
        </authorList>
    </citation>
    <scope>NUCLEOTIDE SEQUENCE [LARGE SCALE GENOMIC DNA]</scope>
    <source>
        <strain evidence="10 11">NBRC 106133</strain>
    </source>
</reference>
<dbReference type="InterPro" id="IPR037066">
    <property type="entry name" value="Plug_dom_sf"/>
</dbReference>
<keyword evidence="6 7" id="KW-0998">Cell outer membrane</keyword>
<dbReference type="PROSITE" id="PS52016">
    <property type="entry name" value="TONB_DEPENDENT_REC_3"/>
    <property type="match status" value="1"/>
</dbReference>
<dbReference type="Pfam" id="PF07660">
    <property type="entry name" value="STN"/>
    <property type="match status" value="1"/>
</dbReference>
<dbReference type="GO" id="GO:0009279">
    <property type="term" value="C:cell outer membrane"/>
    <property type="evidence" value="ECO:0007669"/>
    <property type="project" value="UniProtKB-SubCell"/>
</dbReference>
<dbReference type="Gene3D" id="3.55.50.30">
    <property type="match status" value="1"/>
</dbReference>
<accession>A0A512B2D4</accession>
<proteinExistence type="inferred from homology"/>
<evidence type="ECO:0000256" key="6">
    <source>
        <dbReference type="ARBA" id="ARBA00023237"/>
    </source>
</evidence>
<comment type="subcellular location">
    <subcellularLocation>
        <location evidence="1 7">Cell outer membrane</location>
        <topology evidence="1 7">Multi-pass membrane protein</topology>
    </subcellularLocation>
</comment>
<dbReference type="NCBIfam" id="TIGR04057">
    <property type="entry name" value="SusC_RagA_signa"/>
    <property type="match status" value="1"/>
</dbReference>
<dbReference type="Pfam" id="PF13715">
    <property type="entry name" value="CarbopepD_reg_2"/>
    <property type="match status" value="1"/>
</dbReference>
<protein>
    <submittedName>
        <fullName evidence="10">SusC/RagA family TonB-linked outer membrane protein</fullName>
    </submittedName>
</protein>
<gene>
    <name evidence="10" type="ORF">AAE02nite_37820</name>
</gene>
<dbReference type="InterPro" id="IPR036942">
    <property type="entry name" value="Beta-barrel_TonB_sf"/>
</dbReference>
<evidence type="ECO:0000259" key="8">
    <source>
        <dbReference type="Pfam" id="PF07660"/>
    </source>
</evidence>
<evidence type="ECO:0000313" key="10">
    <source>
        <dbReference type="EMBL" id="GEO06118.1"/>
    </source>
</evidence>
<organism evidence="10 11">
    <name type="scientific">Adhaeribacter aerolatus</name>
    <dbReference type="NCBI Taxonomy" id="670289"/>
    <lineage>
        <taxon>Bacteria</taxon>
        <taxon>Pseudomonadati</taxon>
        <taxon>Bacteroidota</taxon>
        <taxon>Cytophagia</taxon>
        <taxon>Cytophagales</taxon>
        <taxon>Hymenobacteraceae</taxon>
        <taxon>Adhaeribacter</taxon>
    </lineage>
</organism>
<keyword evidence="5 7" id="KW-0472">Membrane</keyword>
<evidence type="ECO:0000256" key="5">
    <source>
        <dbReference type="ARBA" id="ARBA00023136"/>
    </source>
</evidence>
<dbReference type="SUPFAM" id="SSF56935">
    <property type="entry name" value="Porins"/>
    <property type="match status" value="1"/>
</dbReference>
<dbReference type="NCBIfam" id="TIGR04056">
    <property type="entry name" value="OMP_RagA_SusC"/>
    <property type="match status" value="1"/>
</dbReference>
<dbReference type="AlphaFoldDB" id="A0A512B2D4"/>
<dbReference type="InterPro" id="IPR012910">
    <property type="entry name" value="Plug_dom"/>
</dbReference>
<keyword evidence="11" id="KW-1185">Reference proteome</keyword>
<dbReference type="Gene3D" id="2.170.130.10">
    <property type="entry name" value="TonB-dependent receptor, plug domain"/>
    <property type="match status" value="1"/>
</dbReference>
<keyword evidence="2 7" id="KW-0813">Transport</keyword>
<evidence type="ECO:0000259" key="9">
    <source>
        <dbReference type="Pfam" id="PF07715"/>
    </source>
</evidence>
<name>A0A512B2D4_9BACT</name>
<dbReference type="InterPro" id="IPR023996">
    <property type="entry name" value="TonB-dep_OMP_SusC/RagA"/>
</dbReference>
<feature type="domain" description="TonB-dependent receptor plug" evidence="9">
    <location>
        <begin position="235"/>
        <end position="344"/>
    </location>
</feature>
<dbReference type="InterPro" id="IPR008969">
    <property type="entry name" value="CarboxyPept-like_regulatory"/>
</dbReference>
<keyword evidence="4 7" id="KW-0812">Transmembrane</keyword>
<evidence type="ECO:0000256" key="7">
    <source>
        <dbReference type="PROSITE-ProRule" id="PRU01360"/>
    </source>
</evidence>
<comment type="similarity">
    <text evidence="7">Belongs to the TonB-dependent receptor family.</text>
</comment>
<keyword evidence="3 7" id="KW-1134">Transmembrane beta strand</keyword>
<feature type="domain" description="Secretin/TonB short N-terminal" evidence="8">
    <location>
        <begin position="70"/>
        <end position="120"/>
    </location>
</feature>
<dbReference type="SUPFAM" id="SSF49464">
    <property type="entry name" value="Carboxypeptidase regulatory domain-like"/>
    <property type="match status" value="1"/>
</dbReference>
<dbReference type="EMBL" id="BJYS01000031">
    <property type="protein sequence ID" value="GEO06118.1"/>
    <property type="molecule type" value="Genomic_DNA"/>
</dbReference>
<evidence type="ECO:0000256" key="1">
    <source>
        <dbReference type="ARBA" id="ARBA00004571"/>
    </source>
</evidence>
<dbReference type="RefSeq" id="WP_246151157.1">
    <property type="nucleotide sequence ID" value="NZ_BJYS01000031.1"/>
</dbReference>